<dbReference type="Proteomes" id="UP000283269">
    <property type="component" value="Unassembled WGS sequence"/>
</dbReference>
<name>A0A409XHF9_PSICY</name>
<keyword evidence="2" id="KW-1185">Reference proteome</keyword>
<sequence>MYALPLDEAKVRATLASHGDEHEDQVRRPERVATFVADSFAARRKYQSHNVNEKSRQNPRLELKRKARAGWMLFNISGR</sequence>
<dbReference type="InParanoid" id="A0A409XHF9"/>
<reference evidence="1 2" key="1">
    <citation type="journal article" date="2018" name="Evol. Lett.">
        <title>Horizontal gene cluster transfer increased hallucinogenic mushroom diversity.</title>
        <authorList>
            <person name="Reynolds H.T."/>
            <person name="Vijayakumar V."/>
            <person name="Gluck-Thaler E."/>
            <person name="Korotkin H.B."/>
            <person name="Matheny P.B."/>
            <person name="Slot J.C."/>
        </authorList>
    </citation>
    <scope>NUCLEOTIDE SEQUENCE [LARGE SCALE GENOMIC DNA]</scope>
    <source>
        <strain evidence="1 2">2631</strain>
    </source>
</reference>
<proteinExistence type="predicted"/>
<protein>
    <submittedName>
        <fullName evidence="1">Uncharacterized protein</fullName>
    </submittedName>
</protein>
<comment type="caution">
    <text evidence="1">The sequence shown here is derived from an EMBL/GenBank/DDBJ whole genome shotgun (WGS) entry which is preliminary data.</text>
</comment>
<accession>A0A409XHF9</accession>
<organism evidence="1 2">
    <name type="scientific">Psilocybe cyanescens</name>
    <dbReference type="NCBI Taxonomy" id="93625"/>
    <lineage>
        <taxon>Eukaryota</taxon>
        <taxon>Fungi</taxon>
        <taxon>Dikarya</taxon>
        <taxon>Basidiomycota</taxon>
        <taxon>Agaricomycotina</taxon>
        <taxon>Agaricomycetes</taxon>
        <taxon>Agaricomycetidae</taxon>
        <taxon>Agaricales</taxon>
        <taxon>Agaricineae</taxon>
        <taxon>Strophariaceae</taxon>
        <taxon>Psilocybe</taxon>
    </lineage>
</organism>
<gene>
    <name evidence="1" type="ORF">CVT25_012481</name>
</gene>
<evidence type="ECO:0000313" key="1">
    <source>
        <dbReference type="EMBL" id="PPQ90171.1"/>
    </source>
</evidence>
<evidence type="ECO:0000313" key="2">
    <source>
        <dbReference type="Proteomes" id="UP000283269"/>
    </source>
</evidence>
<dbReference type="EMBL" id="NHYD01001696">
    <property type="protein sequence ID" value="PPQ90171.1"/>
    <property type="molecule type" value="Genomic_DNA"/>
</dbReference>
<dbReference type="AlphaFoldDB" id="A0A409XHF9"/>